<evidence type="ECO:0000313" key="2">
    <source>
        <dbReference type="EMBL" id="GGC83295.1"/>
    </source>
</evidence>
<feature type="region of interest" description="Disordered" evidence="1">
    <location>
        <begin position="87"/>
        <end position="125"/>
    </location>
</feature>
<organism evidence="2 3">
    <name type="scientific">Chelatococcus reniformis</name>
    <dbReference type="NCBI Taxonomy" id="1494448"/>
    <lineage>
        <taxon>Bacteria</taxon>
        <taxon>Pseudomonadati</taxon>
        <taxon>Pseudomonadota</taxon>
        <taxon>Alphaproteobacteria</taxon>
        <taxon>Hyphomicrobiales</taxon>
        <taxon>Chelatococcaceae</taxon>
        <taxon>Chelatococcus</taxon>
    </lineage>
</organism>
<dbReference type="SUPFAM" id="SSF52096">
    <property type="entry name" value="ClpP/crotonase"/>
    <property type="match status" value="1"/>
</dbReference>
<dbReference type="Proteomes" id="UP000637002">
    <property type="component" value="Unassembled WGS sequence"/>
</dbReference>
<accession>A0A916UR75</accession>
<dbReference type="Gene3D" id="3.90.226.10">
    <property type="entry name" value="2-enoyl-CoA Hydratase, Chain A, domain 1"/>
    <property type="match status" value="1"/>
</dbReference>
<sequence length="155" mass="16832">MLRTAPRASSLPRCVAGEPISAAEALQYDLVNHVVPAAEFDARSTGCWPVDKSPTAIRRGKYAPRAMQDMTFEQALGCAEAQIGSISRTEDRADRAQRMSPAGLDQALTRRAPPLHPPRDRAGFPLSKVDAASFQSIVAYRLSIKKIDDECPVSP</sequence>
<gene>
    <name evidence="2" type="ORF">GCM10010994_46470</name>
</gene>
<evidence type="ECO:0000256" key="1">
    <source>
        <dbReference type="SAM" id="MobiDB-lite"/>
    </source>
</evidence>
<dbReference type="RefSeq" id="WP_188611568.1">
    <property type="nucleotide sequence ID" value="NZ_BMGG01000009.1"/>
</dbReference>
<dbReference type="InterPro" id="IPR029045">
    <property type="entry name" value="ClpP/crotonase-like_dom_sf"/>
</dbReference>
<name>A0A916UR75_9HYPH</name>
<keyword evidence="3" id="KW-1185">Reference proteome</keyword>
<dbReference type="EMBL" id="BMGG01000009">
    <property type="protein sequence ID" value="GGC83295.1"/>
    <property type="molecule type" value="Genomic_DNA"/>
</dbReference>
<comment type="caution">
    <text evidence="2">The sequence shown here is derived from an EMBL/GenBank/DDBJ whole genome shotgun (WGS) entry which is preliminary data.</text>
</comment>
<reference evidence="2" key="2">
    <citation type="submission" date="2020-09" db="EMBL/GenBank/DDBJ databases">
        <authorList>
            <person name="Sun Q."/>
            <person name="Zhou Y."/>
        </authorList>
    </citation>
    <scope>NUCLEOTIDE SEQUENCE</scope>
    <source>
        <strain evidence="2">CGMCC 1.12919</strain>
    </source>
</reference>
<evidence type="ECO:0000313" key="3">
    <source>
        <dbReference type="Proteomes" id="UP000637002"/>
    </source>
</evidence>
<reference evidence="2" key="1">
    <citation type="journal article" date="2014" name="Int. J. Syst. Evol. Microbiol.">
        <title>Complete genome sequence of Corynebacterium casei LMG S-19264T (=DSM 44701T), isolated from a smear-ripened cheese.</title>
        <authorList>
            <consortium name="US DOE Joint Genome Institute (JGI-PGF)"/>
            <person name="Walter F."/>
            <person name="Albersmeier A."/>
            <person name="Kalinowski J."/>
            <person name="Ruckert C."/>
        </authorList>
    </citation>
    <scope>NUCLEOTIDE SEQUENCE</scope>
    <source>
        <strain evidence="2">CGMCC 1.12919</strain>
    </source>
</reference>
<dbReference type="AlphaFoldDB" id="A0A916UR75"/>
<feature type="compositionally biased region" description="Basic and acidic residues" evidence="1">
    <location>
        <begin position="88"/>
        <end position="97"/>
    </location>
</feature>
<proteinExistence type="predicted"/>
<protein>
    <submittedName>
        <fullName evidence="2">Uncharacterized protein</fullName>
    </submittedName>
</protein>